<sequence>MELRSVLDRLESIRRNFFLGGCEERRKINWVAWNVVLGPKGNGGLGIGSLESLNISLLIKWLWRFYDERDSLWRRVICGIHNCERKHVDRWAKKSLGGCWFNIINVVSRLNDLGVNFKSTFDICLGDGKNTLFWLDDWLGNGTMAFNFPHLFELDKRKSCFVAERVGYDRLKWDWKRKPNTVIEREELDLLVRLVERVQFSSEPDKWKSRFSGDGGFYVHDLRSVIEDLNAPVVYNPTVWLKIVPLKVSIFVWRACMDRIPTAMALARRGVNGISTSCLLCNVGIDEANHILLHCPVARDALMWLLNWCNIQPPAFNGVGALVKFAGCWGSCPKRRKILIALCYGFLWCAWKIRNERRFNDTCSSQSKLADNVVSLVFGWVKYRGNFDSCKWEDWCISPFNVL</sequence>
<dbReference type="Pfam" id="PF13966">
    <property type="entry name" value="zf-RVT"/>
    <property type="match status" value="1"/>
</dbReference>
<evidence type="ECO:0000313" key="2">
    <source>
        <dbReference type="EMBL" id="CAI9276716.1"/>
    </source>
</evidence>
<dbReference type="PANTHER" id="PTHR33116:SF78">
    <property type="entry name" value="OS12G0587133 PROTEIN"/>
    <property type="match status" value="1"/>
</dbReference>
<feature type="domain" description="Reverse transcriptase zinc-binding" evidence="1">
    <location>
        <begin position="231"/>
        <end position="299"/>
    </location>
</feature>
<evidence type="ECO:0000259" key="1">
    <source>
        <dbReference type="Pfam" id="PF13966"/>
    </source>
</evidence>
<keyword evidence="3" id="KW-1185">Reference proteome</keyword>
<proteinExistence type="predicted"/>
<dbReference type="InterPro" id="IPR026960">
    <property type="entry name" value="RVT-Znf"/>
</dbReference>
<dbReference type="PANTHER" id="PTHR33116">
    <property type="entry name" value="REVERSE TRANSCRIPTASE ZINC-BINDING DOMAIN-CONTAINING PROTEIN-RELATED-RELATED"/>
    <property type="match status" value="1"/>
</dbReference>
<gene>
    <name evidence="2" type="ORF">LSALG_LOCUS16685</name>
</gene>
<reference evidence="2" key="1">
    <citation type="submission" date="2023-04" db="EMBL/GenBank/DDBJ databases">
        <authorList>
            <person name="Vijverberg K."/>
            <person name="Xiong W."/>
            <person name="Schranz E."/>
        </authorList>
    </citation>
    <scope>NUCLEOTIDE SEQUENCE</scope>
</reference>
<evidence type="ECO:0000313" key="3">
    <source>
        <dbReference type="Proteomes" id="UP001177003"/>
    </source>
</evidence>
<dbReference type="Proteomes" id="UP001177003">
    <property type="component" value="Chromosome 3"/>
</dbReference>
<dbReference type="AlphaFoldDB" id="A0AA36DYZ1"/>
<name>A0AA36DYZ1_LACSI</name>
<organism evidence="2 3">
    <name type="scientific">Lactuca saligna</name>
    <name type="common">Willowleaf lettuce</name>
    <dbReference type="NCBI Taxonomy" id="75948"/>
    <lineage>
        <taxon>Eukaryota</taxon>
        <taxon>Viridiplantae</taxon>
        <taxon>Streptophyta</taxon>
        <taxon>Embryophyta</taxon>
        <taxon>Tracheophyta</taxon>
        <taxon>Spermatophyta</taxon>
        <taxon>Magnoliopsida</taxon>
        <taxon>eudicotyledons</taxon>
        <taxon>Gunneridae</taxon>
        <taxon>Pentapetalae</taxon>
        <taxon>asterids</taxon>
        <taxon>campanulids</taxon>
        <taxon>Asterales</taxon>
        <taxon>Asteraceae</taxon>
        <taxon>Cichorioideae</taxon>
        <taxon>Cichorieae</taxon>
        <taxon>Lactucinae</taxon>
        <taxon>Lactuca</taxon>
    </lineage>
</organism>
<protein>
    <recommendedName>
        <fullName evidence="1">Reverse transcriptase zinc-binding domain-containing protein</fullName>
    </recommendedName>
</protein>
<dbReference type="EMBL" id="OX465079">
    <property type="protein sequence ID" value="CAI9276716.1"/>
    <property type="molecule type" value="Genomic_DNA"/>
</dbReference>
<accession>A0AA36DYZ1</accession>